<keyword evidence="4" id="KW-0238">DNA-binding</keyword>
<dbReference type="Proteomes" id="UP000076858">
    <property type="component" value="Unassembled WGS sequence"/>
</dbReference>
<evidence type="ECO:0000256" key="4">
    <source>
        <dbReference type="ARBA" id="ARBA00023125"/>
    </source>
</evidence>
<feature type="region of interest" description="Disordered" evidence="5">
    <location>
        <begin position="165"/>
        <end position="187"/>
    </location>
</feature>
<evidence type="ECO:0000313" key="8">
    <source>
        <dbReference type="Proteomes" id="UP000076858"/>
    </source>
</evidence>
<organism evidence="7 8">
    <name type="scientific">Daphnia magna</name>
    <dbReference type="NCBI Taxonomy" id="35525"/>
    <lineage>
        <taxon>Eukaryota</taxon>
        <taxon>Metazoa</taxon>
        <taxon>Ecdysozoa</taxon>
        <taxon>Arthropoda</taxon>
        <taxon>Crustacea</taxon>
        <taxon>Branchiopoda</taxon>
        <taxon>Diplostraca</taxon>
        <taxon>Cladocera</taxon>
        <taxon>Anomopoda</taxon>
        <taxon>Daphniidae</taxon>
        <taxon>Daphnia</taxon>
    </lineage>
</organism>
<comment type="caution">
    <text evidence="7">The sequence shown here is derived from an EMBL/GenBank/DDBJ whole genome shotgun (WGS) entry which is preliminary data.</text>
</comment>
<keyword evidence="2" id="KW-0863">Zinc-finger</keyword>
<name>A0A164N2W0_9CRUS</name>
<dbReference type="Pfam" id="PF05485">
    <property type="entry name" value="THAP"/>
    <property type="match status" value="1"/>
</dbReference>
<keyword evidence="1" id="KW-0479">Metal-binding</keyword>
<evidence type="ECO:0000256" key="2">
    <source>
        <dbReference type="ARBA" id="ARBA00022771"/>
    </source>
</evidence>
<dbReference type="EMBL" id="LRGB01002894">
    <property type="protein sequence ID" value="KZS05599.1"/>
    <property type="molecule type" value="Genomic_DNA"/>
</dbReference>
<dbReference type="GO" id="GO:0008270">
    <property type="term" value="F:zinc ion binding"/>
    <property type="evidence" value="ECO:0007669"/>
    <property type="project" value="UniProtKB-KW"/>
</dbReference>
<proteinExistence type="predicted"/>
<dbReference type="OrthoDB" id="6764673at2759"/>
<dbReference type="InterPro" id="IPR006612">
    <property type="entry name" value="THAP_Znf"/>
</dbReference>
<keyword evidence="3" id="KW-0862">Zinc</keyword>
<dbReference type="AlphaFoldDB" id="A0A164N2W0"/>
<keyword evidence="8" id="KW-1185">Reference proteome</keyword>
<sequence>MFKVPKDDTLFIKRKKAAKRGRSDKTLSKNNHICSKHFLEQDIVKGEIDFNGVYIPRKKLWLKKGAIPVLGKDSSNLRNSRMAKNVTSDIKPESHTGQDIIDMQDASHGSYNVTENVQTVTHNDLETTVNLQGKSSNNGTASDTNEDPANVQAVNDLEVTVDMQRESSNKNGTLSDTNEDPENVKQNSLQESIGGLILDPTEAKTPNASWCWLPAEVEAFGKERRESYTRTCVKFTKVDDKVVYLKSVTVIRNELFYRSKGVLVRPNFLPKSFVCILDLEDAMDRFDSSSLCFGCDPKFGEQLATMKPMVYKD</sequence>
<evidence type="ECO:0000259" key="6">
    <source>
        <dbReference type="Pfam" id="PF05485"/>
    </source>
</evidence>
<evidence type="ECO:0000256" key="1">
    <source>
        <dbReference type="ARBA" id="ARBA00022723"/>
    </source>
</evidence>
<protein>
    <recommendedName>
        <fullName evidence="6">THAP-type domain-containing protein</fullName>
    </recommendedName>
</protein>
<evidence type="ECO:0000256" key="5">
    <source>
        <dbReference type="SAM" id="MobiDB-lite"/>
    </source>
</evidence>
<accession>A0A164N2W0</accession>
<feature type="compositionally biased region" description="Polar residues" evidence="5">
    <location>
        <begin position="130"/>
        <end position="143"/>
    </location>
</feature>
<feature type="region of interest" description="Disordered" evidence="5">
    <location>
        <begin position="130"/>
        <end position="150"/>
    </location>
</feature>
<evidence type="ECO:0000313" key="7">
    <source>
        <dbReference type="EMBL" id="KZS05599.1"/>
    </source>
</evidence>
<gene>
    <name evidence="7" type="ORF">APZ42_031180</name>
</gene>
<dbReference type="GO" id="GO:0003677">
    <property type="term" value="F:DNA binding"/>
    <property type="evidence" value="ECO:0007669"/>
    <property type="project" value="UniProtKB-KW"/>
</dbReference>
<evidence type="ECO:0000256" key="3">
    <source>
        <dbReference type="ARBA" id="ARBA00022833"/>
    </source>
</evidence>
<feature type="domain" description="THAP-type" evidence="6">
    <location>
        <begin position="1"/>
        <end position="70"/>
    </location>
</feature>
<reference evidence="7 8" key="1">
    <citation type="submission" date="2016-03" db="EMBL/GenBank/DDBJ databases">
        <title>EvidentialGene: Evidence-directed Construction of Genes on Genomes.</title>
        <authorList>
            <person name="Gilbert D.G."/>
            <person name="Choi J.-H."/>
            <person name="Mockaitis K."/>
            <person name="Colbourne J."/>
            <person name="Pfrender M."/>
        </authorList>
    </citation>
    <scope>NUCLEOTIDE SEQUENCE [LARGE SCALE GENOMIC DNA]</scope>
    <source>
        <strain evidence="7 8">Xinb3</strain>
        <tissue evidence="7">Complete organism</tissue>
    </source>
</reference>